<dbReference type="PANTHER" id="PTHR43134">
    <property type="entry name" value="SIGNAL RECOGNITION PARTICLE RECEPTOR SUBUNIT ALPHA"/>
    <property type="match status" value="1"/>
</dbReference>
<dbReference type="Gene3D" id="1.20.120.140">
    <property type="entry name" value="Signal recognition particle SRP54, nucleotide-binding domain"/>
    <property type="match status" value="1"/>
</dbReference>
<evidence type="ECO:0000259" key="10">
    <source>
        <dbReference type="SMART" id="SM00382"/>
    </source>
</evidence>
<evidence type="ECO:0000313" key="13">
    <source>
        <dbReference type="EMBL" id="HIT17383.1"/>
    </source>
</evidence>
<dbReference type="InterPro" id="IPR004390">
    <property type="entry name" value="SR_rcpt_FtsY"/>
</dbReference>
<feature type="binding site" evidence="9">
    <location>
        <begin position="274"/>
        <end position="277"/>
    </location>
    <ligand>
        <name>GTP</name>
        <dbReference type="ChEBI" id="CHEBI:37565"/>
    </ligand>
</feature>
<dbReference type="AlphaFoldDB" id="A0A9D1G9M4"/>
<keyword evidence="7 9" id="KW-0675">Receptor</keyword>
<protein>
    <recommendedName>
        <fullName evidence="9">Signal recognition particle receptor FtsY</fullName>
        <shortName evidence="9">SRP receptor</shortName>
        <ecNumber evidence="9">3.6.5.4</ecNumber>
    </recommendedName>
</protein>
<comment type="function">
    <text evidence="9">Involved in targeting and insertion of nascent membrane proteins into the cytoplasmic membrane. Acts as a receptor for the complex formed by the signal recognition particle (SRP) and the ribosome-nascent chain (RNC).</text>
</comment>
<keyword evidence="4 9" id="KW-0378">Hydrolase</keyword>
<dbReference type="Gene3D" id="3.40.50.300">
    <property type="entry name" value="P-loop containing nucleotide triphosphate hydrolases"/>
    <property type="match status" value="1"/>
</dbReference>
<dbReference type="HAMAP" id="MF_00920">
    <property type="entry name" value="FtsY"/>
    <property type="match status" value="1"/>
</dbReference>
<evidence type="ECO:0000256" key="4">
    <source>
        <dbReference type="ARBA" id="ARBA00022801"/>
    </source>
</evidence>
<accession>A0A9D1G9M4</accession>
<dbReference type="Pfam" id="PF00448">
    <property type="entry name" value="SRP54"/>
    <property type="match status" value="1"/>
</dbReference>
<dbReference type="FunFam" id="3.40.50.300:FF:000053">
    <property type="entry name" value="Signal recognition particle receptor FtsY"/>
    <property type="match status" value="1"/>
</dbReference>
<evidence type="ECO:0000256" key="1">
    <source>
        <dbReference type="ARBA" id="ARBA00022475"/>
    </source>
</evidence>
<dbReference type="GO" id="GO:0005737">
    <property type="term" value="C:cytoplasm"/>
    <property type="evidence" value="ECO:0007669"/>
    <property type="project" value="UniProtKB-SubCell"/>
</dbReference>
<evidence type="ECO:0000256" key="2">
    <source>
        <dbReference type="ARBA" id="ARBA00022490"/>
    </source>
</evidence>
<dbReference type="InterPro" id="IPR042101">
    <property type="entry name" value="SRP54_N_sf"/>
</dbReference>
<dbReference type="NCBIfam" id="TIGR00064">
    <property type="entry name" value="ftsY"/>
    <property type="match status" value="1"/>
</dbReference>
<dbReference type="InterPro" id="IPR013822">
    <property type="entry name" value="Signal_recog_particl_SRP54_hlx"/>
</dbReference>
<evidence type="ECO:0000256" key="3">
    <source>
        <dbReference type="ARBA" id="ARBA00022741"/>
    </source>
</evidence>
<dbReference type="SUPFAM" id="SSF52540">
    <property type="entry name" value="P-loop containing nucleoside triphosphate hydrolases"/>
    <property type="match status" value="1"/>
</dbReference>
<dbReference type="EMBL" id="DVKI01000103">
    <property type="protein sequence ID" value="HIT17383.1"/>
    <property type="molecule type" value="Genomic_DNA"/>
</dbReference>
<feature type="binding site" evidence="9">
    <location>
        <begin position="210"/>
        <end position="214"/>
    </location>
    <ligand>
        <name>GTP</name>
        <dbReference type="ChEBI" id="CHEBI:37565"/>
    </ligand>
</feature>
<feature type="domain" description="AAA+ ATPase" evidence="10">
    <location>
        <begin position="120"/>
        <end position="277"/>
    </location>
</feature>
<keyword evidence="5 9" id="KW-0342">GTP-binding</keyword>
<dbReference type="InterPro" id="IPR000897">
    <property type="entry name" value="SRP54_GTPase_dom"/>
</dbReference>
<comment type="subunit">
    <text evidence="9">Part of the signal recognition particle protein translocation system, which is composed of SRP and FtsY.</text>
</comment>
<dbReference type="PANTHER" id="PTHR43134:SF1">
    <property type="entry name" value="SIGNAL RECOGNITION PARTICLE RECEPTOR SUBUNIT ALPHA"/>
    <property type="match status" value="1"/>
</dbReference>
<feature type="domain" description="Signal recognition particle SRP54 helical bundle" evidence="12">
    <location>
        <begin position="24"/>
        <end position="105"/>
    </location>
</feature>
<keyword evidence="6 9" id="KW-0472">Membrane</keyword>
<dbReference type="SMART" id="SM00962">
    <property type="entry name" value="SRP54"/>
    <property type="match status" value="1"/>
</dbReference>
<dbReference type="GO" id="GO:0006614">
    <property type="term" value="P:SRP-dependent cotranslational protein targeting to membrane"/>
    <property type="evidence" value="ECO:0007669"/>
    <property type="project" value="InterPro"/>
</dbReference>
<dbReference type="GO" id="GO:0005047">
    <property type="term" value="F:signal recognition particle binding"/>
    <property type="evidence" value="ECO:0007669"/>
    <property type="project" value="TreeGrafter"/>
</dbReference>
<comment type="similarity">
    <text evidence="9">Belongs to the GTP-binding SRP family. FtsY subfamily.</text>
</comment>
<dbReference type="GO" id="GO:0005525">
    <property type="term" value="F:GTP binding"/>
    <property type="evidence" value="ECO:0007669"/>
    <property type="project" value="UniProtKB-UniRule"/>
</dbReference>
<dbReference type="InterPro" id="IPR027417">
    <property type="entry name" value="P-loop_NTPase"/>
</dbReference>
<comment type="subcellular location">
    <subcellularLocation>
        <location evidence="9">Cell membrane</location>
        <topology evidence="9">Peripheral membrane protein</topology>
        <orientation evidence="9">Cytoplasmic side</orientation>
    </subcellularLocation>
    <subcellularLocation>
        <location evidence="9">Cytoplasm</location>
    </subcellularLocation>
</comment>
<dbReference type="EC" id="3.6.5.4" evidence="9"/>
<proteinExistence type="inferred from homology"/>
<dbReference type="GO" id="GO:0005886">
    <property type="term" value="C:plasma membrane"/>
    <property type="evidence" value="ECO:0007669"/>
    <property type="project" value="UniProtKB-SubCell"/>
</dbReference>
<reference evidence="13" key="1">
    <citation type="submission" date="2020-10" db="EMBL/GenBank/DDBJ databases">
        <authorList>
            <person name="Gilroy R."/>
        </authorList>
    </citation>
    <scope>NUCLEOTIDE SEQUENCE</scope>
    <source>
        <strain evidence="13">14508</strain>
    </source>
</reference>
<evidence type="ECO:0000256" key="5">
    <source>
        <dbReference type="ARBA" id="ARBA00023134"/>
    </source>
</evidence>
<keyword evidence="1 9" id="KW-1003">Cell membrane</keyword>
<evidence type="ECO:0000256" key="9">
    <source>
        <dbReference type="HAMAP-Rule" id="MF_00920"/>
    </source>
</evidence>
<organism evidence="13 14">
    <name type="scientific">Candidatus Caccosoma faecigallinarum</name>
    <dbReference type="NCBI Taxonomy" id="2840720"/>
    <lineage>
        <taxon>Bacteria</taxon>
        <taxon>Bacillati</taxon>
        <taxon>Bacillota</taxon>
        <taxon>Bacillota incertae sedis</taxon>
        <taxon>Candidatus Caccosoma</taxon>
    </lineage>
</organism>
<dbReference type="Pfam" id="PF02881">
    <property type="entry name" value="SRP54_N"/>
    <property type="match status" value="1"/>
</dbReference>
<name>A0A9D1G9M4_9FIRM</name>
<comment type="catalytic activity">
    <reaction evidence="8 9">
        <text>GTP + H2O = GDP + phosphate + H(+)</text>
        <dbReference type="Rhea" id="RHEA:19669"/>
        <dbReference type="ChEBI" id="CHEBI:15377"/>
        <dbReference type="ChEBI" id="CHEBI:15378"/>
        <dbReference type="ChEBI" id="CHEBI:37565"/>
        <dbReference type="ChEBI" id="CHEBI:43474"/>
        <dbReference type="ChEBI" id="CHEBI:58189"/>
        <dbReference type="EC" id="3.6.5.4"/>
    </reaction>
</comment>
<feature type="binding site" evidence="9">
    <location>
        <begin position="128"/>
        <end position="135"/>
    </location>
    <ligand>
        <name>GTP</name>
        <dbReference type="ChEBI" id="CHEBI:37565"/>
    </ligand>
</feature>
<dbReference type="SMART" id="SM00382">
    <property type="entry name" value="AAA"/>
    <property type="match status" value="1"/>
</dbReference>
<dbReference type="GO" id="GO:0003924">
    <property type="term" value="F:GTPase activity"/>
    <property type="evidence" value="ECO:0007669"/>
    <property type="project" value="UniProtKB-UniRule"/>
</dbReference>
<evidence type="ECO:0000313" key="14">
    <source>
        <dbReference type="Proteomes" id="UP000886893"/>
    </source>
</evidence>
<dbReference type="SMART" id="SM00963">
    <property type="entry name" value="SRP54_N"/>
    <property type="match status" value="1"/>
</dbReference>
<feature type="domain" description="SRP54-type proteins GTP-binding" evidence="11">
    <location>
        <begin position="121"/>
        <end position="322"/>
    </location>
</feature>
<keyword evidence="3 9" id="KW-0547">Nucleotide-binding</keyword>
<gene>
    <name evidence="9 13" type="primary">ftsY</name>
    <name evidence="13" type="ORF">IAD04_03250</name>
</gene>
<reference evidence="13" key="2">
    <citation type="journal article" date="2021" name="PeerJ">
        <title>Extensive microbial diversity within the chicken gut microbiome revealed by metagenomics and culture.</title>
        <authorList>
            <person name="Gilroy R."/>
            <person name="Ravi A."/>
            <person name="Getino M."/>
            <person name="Pursley I."/>
            <person name="Horton D.L."/>
            <person name="Alikhan N.F."/>
            <person name="Baker D."/>
            <person name="Gharbi K."/>
            <person name="Hall N."/>
            <person name="Watson M."/>
            <person name="Adriaenssens E.M."/>
            <person name="Foster-Nyarko E."/>
            <person name="Jarju S."/>
            <person name="Secka A."/>
            <person name="Antonio M."/>
            <person name="Oren A."/>
            <person name="Chaudhuri R.R."/>
            <person name="La Ragione R."/>
            <person name="Hildebrand F."/>
            <person name="Pallen M.J."/>
        </authorList>
    </citation>
    <scope>NUCLEOTIDE SEQUENCE</scope>
    <source>
        <strain evidence="13">14508</strain>
    </source>
</reference>
<keyword evidence="2 9" id="KW-0963">Cytoplasm</keyword>
<dbReference type="InterPro" id="IPR003593">
    <property type="entry name" value="AAA+_ATPase"/>
</dbReference>
<evidence type="ECO:0000259" key="11">
    <source>
        <dbReference type="SMART" id="SM00962"/>
    </source>
</evidence>
<dbReference type="InterPro" id="IPR036225">
    <property type="entry name" value="SRP/SRP_N"/>
</dbReference>
<comment type="caution">
    <text evidence="13">The sequence shown here is derived from an EMBL/GenBank/DDBJ whole genome shotgun (WGS) entry which is preliminary data.</text>
</comment>
<dbReference type="SUPFAM" id="SSF47364">
    <property type="entry name" value="Domain of the SRP/SRP receptor G-proteins"/>
    <property type="match status" value="1"/>
</dbReference>
<sequence>MIVGLFKKIKEALSKKSSTKQEKYVSGLDKSRKNFVDKLAQLQSKYKNSNEEYFDELLQILILSDVGVNTAMHIIDATQAEAAASKITDIHQINEILVDKMFVAYTSDDYLTSEIQFVHDLTVLLIVGVNGVGKTTSIAKLCNRYKKQGKKVLLAAGDTFRAGAIDQLKIWAERVKVDIVTGKENSDPSSVIYDALKKAKAEHYDLLICDTAGRVQTKQHLMDELAKMNRIIFKELQRPADEVLLVIDATTGQNGVLQAKAFFDATAVSGIILTKMDSTSKGGIILAIKDELKIPVKFICFGEKIEDIEEFDLEQYLYGLTKGLEGE</sequence>
<evidence type="ECO:0000256" key="6">
    <source>
        <dbReference type="ARBA" id="ARBA00023136"/>
    </source>
</evidence>
<dbReference type="Proteomes" id="UP000886893">
    <property type="component" value="Unassembled WGS sequence"/>
</dbReference>
<evidence type="ECO:0000256" key="7">
    <source>
        <dbReference type="ARBA" id="ARBA00023170"/>
    </source>
</evidence>
<evidence type="ECO:0000259" key="12">
    <source>
        <dbReference type="SMART" id="SM00963"/>
    </source>
</evidence>
<dbReference type="CDD" id="cd17874">
    <property type="entry name" value="FtsY"/>
    <property type="match status" value="1"/>
</dbReference>
<evidence type="ECO:0000256" key="8">
    <source>
        <dbReference type="ARBA" id="ARBA00048027"/>
    </source>
</evidence>